<dbReference type="AlphaFoldDB" id="A0AAW1U2Z3"/>
<reference evidence="1 2" key="1">
    <citation type="submission" date="2023-03" db="EMBL/GenBank/DDBJ databases">
        <title>Genome insight into feeding habits of ladybird beetles.</title>
        <authorList>
            <person name="Li H.-S."/>
            <person name="Huang Y.-H."/>
            <person name="Pang H."/>
        </authorList>
    </citation>
    <scope>NUCLEOTIDE SEQUENCE [LARGE SCALE GENOMIC DNA]</scope>
    <source>
        <strain evidence="1">SYSU_2023b</strain>
        <tissue evidence="1">Whole body</tissue>
    </source>
</reference>
<evidence type="ECO:0000313" key="1">
    <source>
        <dbReference type="EMBL" id="KAK9875338.1"/>
    </source>
</evidence>
<evidence type="ECO:0008006" key="3">
    <source>
        <dbReference type="Google" id="ProtNLM"/>
    </source>
</evidence>
<protein>
    <recommendedName>
        <fullName evidence="3">Reverse transcriptase domain-containing protein</fullName>
    </recommendedName>
</protein>
<sequence>MSKFRKFGFVEDSIALISSFLSDRCQSVASGGHWSDRRALSVGVPQGSIAGPILFLVFINDLPDYLTSRVILFADSNISVGGSDLSEARIVCDRERIRPNGGLQATNCV</sequence>
<keyword evidence="2" id="KW-1185">Reference proteome</keyword>
<name>A0AAW1U2Z3_9CUCU</name>
<proteinExistence type="predicted"/>
<dbReference type="Proteomes" id="UP001431783">
    <property type="component" value="Unassembled WGS sequence"/>
</dbReference>
<dbReference type="EMBL" id="JARQZJ010000033">
    <property type="protein sequence ID" value="KAK9875338.1"/>
    <property type="molecule type" value="Genomic_DNA"/>
</dbReference>
<organism evidence="1 2">
    <name type="scientific">Henosepilachna vigintioctopunctata</name>
    <dbReference type="NCBI Taxonomy" id="420089"/>
    <lineage>
        <taxon>Eukaryota</taxon>
        <taxon>Metazoa</taxon>
        <taxon>Ecdysozoa</taxon>
        <taxon>Arthropoda</taxon>
        <taxon>Hexapoda</taxon>
        <taxon>Insecta</taxon>
        <taxon>Pterygota</taxon>
        <taxon>Neoptera</taxon>
        <taxon>Endopterygota</taxon>
        <taxon>Coleoptera</taxon>
        <taxon>Polyphaga</taxon>
        <taxon>Cucujiformia</taxon>
        <taxon>Coccinelloidea</taxon>
        <taxon>Coccinellidae</taxon>
        <taxon>Epilachninae</taxon>
        <taxon>Epilachnini</taxon>
        <taxon>Henosepilachna</taxon>
    </lineage>
</organism>
<evidence type="ECO:0000313" key="2">
    <source>
        <dbReference type="Proteomes" id="UP001431783"/>
    </source>
</evidence>
<comment type="caution">
    <text evidence="1">The sequence shown here is derived from an EMBL/GenBank/DDBJ whole genome shotgun (WGS) entry which is preliminary data.</text>
</comment>
<accession>A0AAW1U2Z3</accession>
<gene>
    <name evidence="1" type="ORF">WA026_007735</name>
</gene>
<dbReference type="PANTHER" id="PTHR33332">
    <property type="entry name" value="REVERSE TRANSCRIPTASE DOMAIN-CONTAINING PROTEIN"/>
    <property type="match status" value="1"/>
</dbReference>